<dbReference type="EMBL" id="KK714166">
    <property type="protein sequence ID" value="KFQ35255.1"/>
    <property type="molecule type" value="Genomic_DNA"/>
</dbReference>
<evidence type="ECO:0000313" key="6">
    <source>
        <dbReference type="Proteomes" id="UP000052967"/>
    </source>
</evidence>
<dbReference type="AlphaFoldDB" id="A0A091S3Y9"/>
<dbReference type="InterPro" id="IPR051188">
    <property type="entry name" value="PHD-type_Zinc_Finger"/>
</dbReference>
<dbReference type="SUPFAM" id="SSF57903">
    <property type="entry name" value="FYVE/PHD zinc finger"/>
    <property type="match status" value="1"/>
</dbReference>
<dbReference type="PROSITE" id="PS51805">
    <property type="entry name" value="EPHD"/>
    <property type="match status" value="1"/>
</dbReference>
<evidence type="ECO:0000256" key="1">
    <source>
        <dbReference type="ARBA" id="ARBA00022723"/>
    </source>
</evidence>
<dbReference type="PANTHER" id="PTHR12420">
    <property type="entry name" value="PHD FINGER PROTEIN"/>
    <property type="match status" value="1"/>
</dbReference>
<organism evidence="5 6">
    <name type="scientific">Merops nubicus</name>
    <name type="common">Northern carmine bee-eater</name>
    <dbReference type="NCBI Taxonomy" id="57421"/>
    <lineage>
        <taxon>Eukaryota</taxon>
        <taxon>Metazoa</taxon>
        <taxon>Chordata</taxon>
        <taxon>Craniata</taxon>
        <taxon>Vertebrata</taxon>
        <taxon>Euteleostomi</taxon>
        <taxon>Archelosauria</taxon>
        <taxon>Archosauria</taxon>
        <taxon>Dinosauria</taxon>
        <taxon>Saurischia</taxon>
        <taxon>Theropoda</taxon>
        <taxon>Coelurosauria</taxon>
        <taxon>Aves</taxon>
        <taxon>Neognathae</taxon>
        <taxon>Neoaves</taxon>
        <taxon>Telluraves</taxon>
        <taxon>Coraciimorphae</taxon>
        <taxon>Coraciiformes</taxon>
        <taxon>Meropidae</taxon>
        <taxon>Merops</taxon>
    </lineage>
</organism>
<feature type="non-terminal residue" evidence="5">
    <location>
        <position position="266"/>
    </location>
</feature>
<dbReference type="GO" id="GO:0008270">
    <property type="term" value="F:zinc ion binding"/>
    <property type="evidence" value="ECO:0007669"/>
    <property type="project" value="UniProtKB-KW"/>
</dbReference>
<proteinExistence type="predicted"/>
<dbReference type="InterPro" id="IPR013083">
    <property type="entry name" value="Znf_RING/FYVE/PHD"/>
</dbReference>
<feature type="non-terminal residue" evidence="5">
    <location>
        <position position="1"/>
    </location>
</feature>
<evidence type="ECO:0000256" key="3">
    <source>
        <dbReference type="ARBA" id="ARBA00022833"/>
    </source>
</evidence>
<dbReference type="Gene3D" id="3.30.40.10">
    <property type="entry name" value="Zinc/RING finger domain, C3HC4 (zinc finger)"/>
    <property type="match status" value="2"/>
</dbReference>
<dbReference type="GO" id="GO:0005634">
    <property type="term" value="C:nucleus"/>
    <property type="evidence" value="ECO:0007669"/>
    <property type="project" value="TreeGrafter"/>
</dbReference>
<dbReference type="InterPro" id="IPR059102">
    <property type="entry name" value="PHD_PHF7/G2E3-like"/>
</dbReference>
<evidence type="ECO:0000259" key="4">
    <source>
        <dbReference type="PROSITE" id="PS51805"/>
    </source>
</evidence>
<dbReference type="PANTHER" id="PTHR12420:SF47">
    <property type="entry name" value="PHD FINGER PROTEIN 7"/>
    <property type="match status" value="1"/>
</dbReference>
<accession>A0A091S3Y9</accession>
<dbReference type="Pfam" id="PF26054">
    <property type="entry name" value="PHD_G2E3"/>
    <property type="match status" value="1"/>
</dbReference>
<keyword evidence="3" id="KW-0862">Zinc</keyword>
<reference evidence="5 6" key="1">
    <citation type="submission" date="2014-04" db="EMBL/GenBank/DDBJ databases">
        <title>Genome evolution of avian class.</title>
        <authorList>
            <person name="Zhang G."/>
            <person name="Li C."/>
        </authorList>
    </citation>
    <scope>NUCLEOTIDE SEQUENCE [LARGE SCALE GENOMIC DNA]</scope>
    <source>
        <strain evidence="5">BGI_N331</strain>
    </source>
</reference>
<keyword evidence="2" id="KW-0863">Zinc-finger</keyword>
<dbReference type="InterPro" id="IPR034732">
    <property type="entry name" value="EPHD"/>
</dbReference>
<gene>
    <name evidence="5" type="ORF">N331_07803</name>
</gene>
<dbReference type="Proteomes" id="UP000052967">
    <property type="component" value="Unassembled WGS sequence"/>
</dbReference>
<evidence type="ECO:0000313" key="5">
    <source>
        <dbReference type="EMBL" id="KFQ35255.1"/>
    </source>
</evidence>
<keyword evidence="1" id="KW-0479">Metal-binding</keyword>
<sequence length="266" mass="29745">VCMLCLQAEVDPDLCGPRLEQEGLCAHLFCLLFSSGLYQQPGMGGPFIGFPPEAIRQTIGQAAQKDCFVCGHSGATINCWQWGCNRSFHLPCAVRGECITQYLPEYRAFCFEHRPQQAVEATPKKDTSCIVCMEDVDKQKCYRTLVCPACKHAWFHRGQALRAGITCFRCPLCRDRELFCLEMQILGIQIPFRRPAWEDNDAFAALGERHNRCDARECLCPGGREQAEGEGPWQLLLCLSCAAQGTHRSCSNWPSSSAIWECHGCA</sequence>
<evidence type="ECO:0000256" key="2">
    <source>
        <dbReference type="ARBA" id="ARBA00022771"/>
    </source>
</evidence>
<protein>
    <submittedName>
        <fullName evidence="5">PHD finger protein 7</fullName>
    </submittedName>
</protein>
<dbReference type="InterPro" id="IPR011011">
    <property type="entry name" value="Znf_FYVE_PHD"/>
</dbReference>
<keyword evidence="6" id="KW-1185">Reference proteome</keyword>
<dbReference type="Pfam" id="PF13771">
    <property type="entry name" value="zf-HC5HC2H"/>
    <property type="match status" value="1"/>
</dbReference>
<feature type="domain" description="PHD-type" evidence="4">
    <location>
        <begin position="1"/>
        <end position="114"/>
    </location>
</feature>
<name>A0A091S3Y9_MERNU</name>